<dbReference type="Gene3D" id="3.40.50.1820">
    <property type="entry name" value="alpha/beta hydrolase"/>
    <property type="match status" value="1"/>
</dbReference>
<dbReference type="RefSeq" id="WP_065238763.1">
    <property type="nucleotide sequence ID" value="NZ_JTJM01000009.1"/>
</dbReference>
<dbReference type="Pfam" id="PF04301">
    <property type="entry name" value="BioG"/>
    <property type="match status" value="1"/>
</dbReference>
<dbReference type="PATRIC" id="fig|505345.7.peg.429"/>
<dbReference type="ESTHER" id="9past-a0a1a7nur6">
    <property type="family name" value="BioG_Pimeloyl-ACP-methyl-esterase"/>
</dbReference>
<dbReference type="AlphaFoldDB" id="A0A1A7NUR6"/>
<protein>
    <recommendedName>
        <fullName evidence="3">Dithiobiotin synthetase</fullName>
    </recommendedName>
</protein>
<dbReference type="OrthoDB" id="7688089at2"/>
<dbReference type="InterPro" id="IPR007398">
    <property type="entry name" value="BioG"/>
</dbReference>
<comment type="caution">
    <text evidence="1">The sequence shown here is derived from an EMBL/GenBank/DDBJ whole genome shotgun (WGS) entry which is preliminary data.</text>
</comment>
<gene>
    <name evidence="1" type="ORF">QV01_02130</name>
</gene>
<dbReference type="Proteomes" id="UP000243558">
    <property type="component" value="Unassembled WGS sequence"/>
</dbReference>
<dbReference type="InterPro" id="IPR029058">
    <property type="entry name" value="AB_hydrolase_fold"/>
</dbReference>
<evidence type="ECO:0008006" key="3">
    <source>
        <dbReference type="Google" id="ProtNLM"/>
    </source>
</evidence>
<dbReference type="EMBL" id="JTJM01000009">
    <property type="protein sequence ID" value="OBW93428.1"/>
    <property type="molecule type" value="Genomic_DNA"/>
</dbReference>
<evidence type="ECO:0000313" key="1">
    <source>
        <dbReference type="EMBL" id="OBW93428.1"/>
    </source>
</evidence>
<sequence length="215" mass="25291">MRIEYLQRGKPNLIVYFAGWGTSPSVVSHLELGDQYDLLICYDYRDLQLDFDFSPYQHIYLVAWSMGVWIAEQVMQQIPLSKAIAINGTSFPSDDQFGIPKQIFTGTLAGLDEANRHKFERRMCQSKAVLADYQQRADYRSLADIYQELAYLAEQIELRPQVPFNWDIAWIATQDRIFPVENQRAYWQDRCQIRTIEAGHYAFPYLKTWQALWQE</sequence>
<name>A0A1A7NUR6_9PAST</name>
<dbReference type="SUPFAM" id="SSF53474">
    <property type="entry name" value="alpha/beta-Hydrolases"/>
    <property type="match status" value="1"/>
</dbReference>
<keyword evidence="2" id="KW-1185">Reference proteome</keyword>
<accession>A0A1A7NUR6</accession>
<organism evidence="1 2">
    <name type="scientific">Gallibacterium genomosp. 3</name>
    <dbReference type="NCBI Taxonomy" id="505345"/>
    <lineage>
        <taxon>Bacteria</taxon>
        <taxon>Pseudomonadati</taxon>
        <taxon>Pseudomonadota</taxon>
        <taxon>Gammaproteobacteria</taxon>
        <taxon>Pasteurellales</taxon>
        <taxon>Pasteurellaceae</taxon>
        <taxon>Gallibacterium</taxon>
    </lineage>
</organism>
<proteinExistence type="predicted"/>
<evidence type="ECO:0000313" key="2">
    <source>
        <dbReference type="Proteomes" id="UP000243558"/>
    </source>
</evidence>
<reference evidence="1 2" key="1">
    <citation type="submission" date="2014-11" db="EMBL/GenBank/DDBJ databases">
        <title>Pan-genome of Gallibacterium spp.</title>
        <authorList>
            <person name="Kudirkiene E."/>
            <person name="Bojesen A.M."/>
        </authorList>
    </citation>
    <scope>NUCLEOTIDE SEQUENCE [LARGE SCALE GENOMIC DNA]</scope>
    <source>
        <strain evidence="1 2">F151</strain>
    </source>
</reference>